<accession>A0A1X6YYH7</accession>
<dbReference type="OrthoDB" id="5953307at2"/>
<reference evidence="2" key="1">
    <citation type="submission" date="2017-03" db="EMBL/GenBank/DDBJ databases">
        <authorList>
            <person name="Rodrigo-Torres L."/>
            <person name="Arahal R.D."/>
            <person name="Lucena T."/>
        </authorList>
    </citation>
    <scope>NUCLEOTIDE SEQUENCE [LARGE SCALE GENOMIC DNA]</scope>
    <source>
        <strain evidence="2">CECT 8370</strain>
    </source>
</reference>
<dbReference type="Pfam" id="PF06718">
    <property type="entry name" value="DUF1203"/>
    <property type="match status" value="1"/>
</dbReference>
<organism evidence="1 2">
    <name type="scientific">Roseovarius gaetbuli</name>
    <dbReference type="NCBI Taxonomy" id="1356575"/>
    <lineage>
        <taxon>Bacteria</taxon>
        <taxon>Pseudomonadati</taxon>
        <taxon>Pseudomonadota</taxon>
        <taxon>Alphaproteobacteria</taxon>
        <taxon>Rhodobacterales</taxon>
        <taxon>Roseobacteraceae</taxon>
        <taxon>Roseovarius</taxon>
    </lineage>
</organism>
<dbReference type="InterPro" id="IPR009593">
    <property type="entry name" value="DUF1203"/>
</dbReference>
<protein>
    <recommendedName>
        <fullName evidence="3">DUF1203 domain-containing protein</fullName>
    </recommendedName>
</protein>
<gene>
    <name evidence="1" type="ORF">ROG8370_01427</name>
</gene>
<keyword evidence="2" id="KW-1185">Reference proteome</keyword>
<dbReference type="RefSeq" id="WP_085826374.1">
    <property type="nucleotide sequence ID" value="NZ_FWFJ01000010.1"/>
</dbReference>
<proteinExistence type="predicted"/>
<evidence type="ECO:0000313" key="1">
    <source>
        <dbReference type="EMBL" id="SLN35060.1"/>
    </source>
</evidence>
<dbReference type="Proteomes" id="UP000194012">
    <property type="component" value="Unassembled WGS sequence"/>
</dbReference>
<evidence type="ECO:0000313" key="2">
    <source>
        <dbReference type="Proteomes" id="UP000194012"/>
    </source>
</evidence>
<dbReference type="EMBL" id="FWFJ01000010">
    <property type="protein sequence ID" value="SLN35060.1"/>
    <property type="molecule type" value="Genomic_DNA"/>
</dbReference>
<name>A0A1X6YYH7_9RHOB</name>
<evidence type="ECO:0008006" key="3">
    <source>
        <dbReference type="Google" id="ProtNLM"/>
    </source>
</evidence>
<sequence length="158" mass="17533">MTYRINGLAPDPFLKFYGLSDAALAESGVIRYEVETCPGFPDRIGMKDIAPGENALLLNYEHLPVSSPYRSCHAIFVQEGADRAYDRVGVVPEVMTRRAIALRGVDERGFIVDADIAQGNEIEPLIHRLFENSAVDYIHAHHAHNAKHGCFSGLIERV</sequence>
<dbReference type="AlphaFoldDB" id="A0A1X6YYH7"/>